<gene>
    <name evidence="2" type="ORF">BJ983_005422</name>
</gene>
<feature type="region of interest" description="Disordered" evidence="1">
    <location>
        <begin position="1"/>
        <end position="74"/>
    </location>
</feature>
<dbReference type="RefSeq" id="WP_343054376.1">
    <property type="nucleotide sequence ID" value="NZ_BAABHP010000001.1"/>
</dbReference>
<keyword evidence="3" id="KW-1185">Reference proteome</keyword>
<dbReference type="Pfam" id="PF14013">
    <property type="entry name" value="MT0933_antitox"/>
    <property type="match status" value="1"/>
</dbReference>
<evidence type="ECO:0000313" key="2">
    <source>
        <dbReference type="EMBL" id="NYD39320.1"/>
    </source>
</evidence>
<proteinExistence type="predicted"/>
<evidence type="ECO:0008006" key="4">
    <source>
        <dbReference type="Google" id="ProtNLM"/>
    </source>
</evidence>
<dbReference type="InterPro" id="IPR028037">
    <property type="entry name" value="Antitoxin_Rv0909/MT0933"/>
</dbReference>
<dbReference type="EMBL" id="JACCBN010000001">
    <property type="protein sequence ID" value="NYD39320.1"/>
    <property type="molecule type" value="Genomic_DNA"/>
</dbReference>
<evidence type="ECO:0000256" key="1">
    <source>
        <dbReference type="SAM" id="MobiDB-lite"/>
    </source>
</evidence>
<dbReference type="Proteomes" id="UP000535890">
    <property type="component" value="Unassembled WGS sequence"/>
</dbReference>
<comment type="caution">
    <text evidence="2">The sequence shown here is derived from an EMBL/GenBank/DDBJ whole genome shotgun (WGS) entry which is preliminary data.</text>
</comment>
<evidence type="ECO:0000313" key="3">
    <source>
        <dbReference type="Proteomes" id="UP000535890"/>
    </source>
</evidence>
<feature type="compositionally biased region" description="Basic and acidic residues" evidence="1">
    <location>
        <begin position="9"/>
        <end position="43"/>
    </location>
</feature>
<feature type="compositionally biased region" description="Pro residues" evidence="1">
    <location>
        <begin position="63"/>
        <end position="74"/>
    </location>
</feature>
<accession>A0A7Y9E1P6</accession>
<name>A0A7Y9E1P6_9PSEU</name>
<reference evidence="2 3" key="1">
    <citation type="submission" date="2020-07" db="EMBL/GenBank/DDBJ databases">
        <title>Sequencing the genomes of 1000 actinobacteria strains.</title>
        <authorList>
            <person name="Klenk H.-P."/>
        </authorList>
    </citation>
    <scope>NUCLEOTIDE SEQUENCE [LARGE SCALE GENOMIC DNA]</scope>
    <source>
        <strain evidence="2 3">DSM 45772</strain>
    </source>
</reference>
<sequence length="74" mass="7775">MAGLGDMVNKAKEWAGKNPDKADGFVDKGSDALKGKFAGHDQQFDSASQKAKDYLHGPQGGQAPPPGEQPPPQQ</sequence>
<dbReference type="AlphaFoldDB" id="A0A7Y9E1P6"/>
<organism evidence="2 3">
    <name type="scientific">Actinomycetospora corticicola</name>
    <dbReference type="NCBI Taxonomy" id="663602"/>
    <lineage>
        <taxon>Bacteria</taxon>
        <taxon>Bacillati</taxon>
        <taxon>Actinomycetota</taxon>
        <taxon>Actinomycetes</taxon>
        <taxon>Pseudonocardiales</taxon>
        <taxon>Pseudonocardiaceae</taxon>
        <taxon>Actinomycetospora</taxon>
    </lineage>
</organism>
<protein>
    <recommendedName>
        <fullName evidence="4">Antitoxin protein of toxin-antitoxin system</fullName>
    </recommendedName>
</protein>